<dbReference type="Pfam" id="PF23341">
    <property type="entry name" value="PEP5_VPS11_N"/>
    <property type="match status" value="1"/>
</dbReference>
<keyword evidence="6" id="KW-0653">Protein transport</keyword>
<feature type="compositionally biased region" description="Polar residues" evidence="11">
    <location>
        <begin position="1795"/>
        <end position="1805"/>
    </location>
</feature>
<keyword evidence="7" id="KW-0472">Membrane</keyword>
<keyword evidence="5" id="KW-0862">Zinc</keyword>
<feature type="compositionally biased region" description="Basic residues" evidence="11">
    <location>
        <begin position="482"/>
        <end position="491"/>
    </location>
</feature>
<dbReference type="InterPro" id="IPR036322">
    <property type="entry name" value="WD40_repeat_dom_sf"/>
</dbReference>
<dbReference type="InterPro" id="IPR057308">
    <property type="entry name" value="CHCR_PEP5_VPS11"/>
</dbReference>
<feature type="compositionally biased region" description="Low complexity" evidence="11">
    <location>
        <begin position="596"/>
        <end position="605"/>
    </location>
</feature>
<keyword evidence="3" id="KW-0479">Metal-binding</keyword>
<feature type="compositionally biased region" description="Polar residues" evidence="11">
    <location>
        <begin position="380"/>
        <end position="406"/>
    </location>
</feature>
<dbReference type="GO" id="GO:0007032">
    <property type="term" value="P:endosome organization"/>
    <property type="evidence" value="ECO:0007669"/>
    <property type="project" value="TreeGrafter"/>
</dbReference>
<feature type="region of interest" description="Disordered" evidence="11">
    <location>
        <begin position="1199"/>
        <end position="1219"/>
    </location>
</feature>
<evidence type="ECO:0000256" key="1">
    <source>
        <dbReference type="ARBA" id="ARBA00007070"/>
    </source>
</evidence>
<dbReference type="GO" id="GO:0005768">
    <property type="term" value="C:endosome"/>
    <property type="evidence" value="ECO:0007669"/>
    <property type="project" value="UniProtKB-ARBA"/>
</dbReference>
<evidence type="ECO:0000256" key="6">
    <source>
        <dbReference type="ARBA" id="ARBA00022927"/>
    </source>
</evidence>
<feature type="repeat" description="CHCR" evidence="10">
    <location>
        <begin position="1004"/>
        <end position="1152"/>
    </location>
</feature>
<feature type="compositionally biased region" description="Basic residues" evidence="11">
    <location>
        <begin position="113"/>
        <end position="123"/>
    </location>
</feature>
<dbReference type="GO" id="GO:0008270">
    <property type="term" value="F:zinc ion binding"/>
    <property type="evidence" value="ECO:0007669"/>
    <property type="project" value="UniProtKB-KW"/>
</dbReference>
<dbReference type="GO" id="GO:0048284">
    <property type="term" value="P:organelle fusion"/>
    <property type="evidence" value="ECO:0007669"/>
    <property type="project" value="TreeGrafter"/>
</dbReference>
<dbReference type="SMART" id="SM00299">
    <property type="entry name" value="CLH"/>
    <property type="match status" value="1"/>
</dbReference>
<feature type="region of interest" description="Disordered" evidence="11">
    <location>
        <begin position="107"/>
        <end position="324"/>
    </location>
</feature>
<name>A0A093Y242_TALMA</name>
<evidence type="ECO:0000256" key="2">
    <source>
        <dbReference type="ARBA" id="ARBA00022448"/>
    </source>
</evidence>
<evidence type="ECO:0000313" key="13">
    <source>
        <dbReference type="EMBL" id="KFX51528.1"/>
    </source>
</evidence>
<feature type="region of interest" description="Disordered" evidence="11">
    <location>
        <begin position="1783"/>
        <end position="1913"/>
    </location>
</feature>
<accession>A0A093Y242</accession>
<evidence type="ECO:0000256" key="11">
    <source>
        <dbReference type="SAM" id="MobiDB-lite"/>
    </source>
</evidence>
<feature type="compositionally biased region" description="Basic and acidic residues" evidence="11">
    <location>
        <begin position="338"/>
        <end position="354"/>
    </location>
</feature>
<dbReference type="PROSITE" id="PS50236">
    <property type="entry name" value="CHCR"/>
    <property type="match status" value="1"/>
</dbReference>
<feature type="region of interest" description="Disordered" evidence="11">
    <location>
        <begin position="468"/>
        <end position="501"/>
    </location>
</feature>
<feature type="compositionally biased region" description="Polar residues" evidence="11">
    <location>
        <begin position="143"/>
        <end position="157"/>
    </location>
</feature>
<evidence type="ECO:0000256" key="10">
    <source>
        <dbReference type="PROSITE-ProRule" id="PRU01006"/>
    </source>
</evidence>
<dbReference type="EMBL" id="JPOX01000005">
    <property type="protein sequence ID" value="KFX51528.1"/>
    <property type="molecule type" value="Genomic_DNA"/>
</dbReference>
<gene>
    <name evidence="13" type="ORF">GQ26_0052860</name>
</gene>
<dbReference type="Gene3D" id="1.25.40.10">
    <property type="entry name" value="Tetratricopeptide repeat domain"/>
    <property type="match status" value="1"/>
</dbReference>
<dbReference type="PROSITE" id="PS50089">
    <property type="entry name" value="ZF_RING_2"/>
    <property type="match status" value="1"/>
</dbReference>
<dbReference type="InterPro" id="IPR001841">
    <property type="entry name" value="Znf_RING"/>
</dbReference>
<dbReference type="FunFam" id="3.30.40.10:FF:000639">
    <property type="entry name" value="E3 ubiquitin-protein ligase PEP5"/>
    <property type="match status" value="1"/>
</dbReference>
<dbReference type="InterPro" id="IPR057307">
    <property type="entry name" value="PEP5_VPS11_N"/>
</dbReference>
<dbReference type="InterPro" id="IPR011990">
    <property type="entry name" value="TPR-like_helical_dom_sf"/>
</dbReference>
<evidence type="ECO:0000256" key="3">
    <source>
        <dbReference type="ARBA" id="ARBA00022723"/>
    </source>
</evidence>
<dbReference type="InterPro" id="IPR000547">
    <property type="entry name" value="Clathrin_H-chain/VPS_repeat"/>
</dbReference>
<comment type="caution">
    <text evidence="13">The sequence shown here is derived from an EMBL/GenBank/DDBJ whole genome shotgun (WGS) entry which is preliminary data.</text>
</comment>
<feature type="compositionally biased region" description="Polar residues" evidence="11">
    <location>
        <begin position="254"/>
        <end position="290"/>
    </location>
</feature>
<protein>
    <submittedName>
        <fullName evidence="13">Vacuolar protein sorting-associated protein 11 like</fullName>
    </submittedName>
</protein>
<evidence type="ECO:0000259" key="12">
    <source>
        <dbReference type="PROSITE" id="PS50089"/>
    </source>
</evidence>
<dbReference type="PANTHER" id="PTHR23323:SF24">
    <property type="entry name" value="VACUOLAR PROTEIN SORTING-ASSOCIATED PROTEIN 11 HOMOLOG"/>
    <property type="match status" value="1"/>
</dbReference>
<keyword evidence="4 9" id="KW-0863">Zinc-finger</keyword>
<dbReference type="GO" id="GO:0006886">
    <property type="term" value="P:intracellular protein transport"/>
    <property type="evidence" value="ECO:0007669"/>
    <property type="project" value="UniProtKB-UniRule"/>
</dbReference>
<feature type="region of interest" description="Disordered" evidence="11">
    <location>
        <begin position="1929"/>
        <end position="1968"/>
    </location>
</feature>
<evidence type="ECO:0000256" key="5">
    <source>
        <dbReference type="ARBA" id="ARBA00022833"/>
    </source>
</evidence>
<feature type="region of interest" description="Disordered" evidence="11">
    <location>
        <begin position="338"/>
        <end position="422"/>
    </location>
</feature>
<feature type="compositionally biased region" description="Polar residues" evidence="11">
    <location>
        <begin position="647"/>
        <end position="658"/>
    </location>
</feature>
<feature type="region of interest" description="Disordered" evidence="11">
    <location>
        <begin position="642"/>
        <end position="662"/>
    </location>
</feature>
<dbReference type="GO" id="GO:0006904">
    <property type="term" value="P:vesicle docking involved in exocytosis"/>
    <property type="evidence" value="ECO:0007669"/>
    <property type="project" value="TreeGrafter"/>
</dbReference>
<feature type="region of interest" description="Disordered" evidence="11">
    <location>
        <begin position="561"/>
        <end position="611"/>
    </location>
</feature>
<dbReference type="GO" id="GO:0007033">
    <property type="term" value="P:vacuole organization"/>
    <property type="evidence" value="ECO:0007669"/>
    <property type="project" value="TreeGrafter"/>
</dbReference>
<dbReference type="InterPro" id="IPR024763">
    <property type="entry name" value="VPS11_C"/>
</dbReference>
<evidence type="ECO:0000256" key="9">
    <source>
        <dbReference type="PROSITE-ProRule" id="PRU00175"/>
    </source>
</evidence>
<comment type="similarity">
    <text evidence="1">Belongs to the VPS11 family.</text>
</comment>
<dbReference type="InterPro" id="IPR016024">
    <property type="entry name" value="ARM-type_fold"/>
</dbReference>
<reference evidence="13" key="1">
    <citation type="journal article" date="2014" name="PLoS Genet.">
        <title>Signature Gene Expression Reveals Novel Clues to the Molecular Mechanisms of Dimorphic Transition in Penicillium marneffei.</title>
        <authorList>
            <person name="Yang E."/>
            <person name="Wang G."/>
            <person name="Cai J."/>
            <person name="Woo P.C."/>
            <person name="Lau S.K."/>
            <person name="Yuen K.-Y."/>
            <person name="Chow W.-N."/>
            <person name="Lin X."/>
        </authorList>
    </citation>
    <scope>NUCLEOTIDE SEQUENCE [LARGE SCALE GENOMIC DNA]</scope>
    <source>
        <strain evidence="13">PM1</strain>
    </source>
</reference>
<dbReference type="SMART" id="SM00384">
    <property type="entry name" value="AT_hook"/>
    <property type="match status" value="2"/>
</dbReference>
<proteinExistence type="inferred from homology"/>
<dbReference type="Gene3D" id="3.30.40.10">
    <property type="entry name" value="Zinc/RING finger domain, C3HC4 (zinc finger)"/>
    <property type="match status" value="1"/>
</dbReference>
<keyword evidence="2" id="KW-0813">Transport</keyword>
<dbReference type="Pfam" id="PF12451">
    <property type="entry name" value="VPS11_C"/>
    <property type="match status" value="1"/>
</dbReference>
<dbReference type="GO" id="GO:0030897">
    <property type="term" value="C:HOPS complex"/>
    <property type="evidence" value="ECO:0007669"/>
    <property type="project" value="TreeGrafter"/>
</dbReference>
<feature type="domain" description="RING-type" evidence="12">
    <location>
        <begin position="1466"/>
        <end position="1503"/>
    </location>
</feature>
<feature type="compositionally biased region" description="Low complexity" evidence="11">
    <location>
        <begin position="1203"/>
        <end position="1214"/>
    </location>
</feature>
<dbReference type="PANTHER" id="PTHR23323">
    <property type="entry name" value="VACUOLAR PROTEIN SORTING-ASSOCIATED PROTEIN"/>
    <property type="match status" value="1"/>
</dbReference>
<dbReference type="SUPFAM" id="SSF50978">
    <property type="entry name" value="WD40 repeat-like"/>
    <property type="match status" value="1"/>
</dbReference>
<sequence length="2067" mass="227850">MPTRRQISRLNLEEASTNDYEDCWLLGSDDELDEATRAVKRRRIESLGEAYLKGTTLFIASASLRGPFDKGWVNPWKKHRKPNESGVTRTVTGGGIDDVAEFAVPDTNESRKYKGRNLSRVKSVRSDVRGHSLSPRTTPHRGSGQSKSSWNRESSISHAIPGPSADVQPAQAWLKRDKKVINIQNYDPPKSPSSRYASSGADGSIKLPKTTSKRAEPGLARAMKSHQTDLRNVRRNKLVSGDSQEKHAPIVPDGTSSTSPGKQNYQKPVSDTKQGKTSLLSKITDINNPSDRLHGDEDDVLMEPDPVHNEKDMPASASSVHILPPSSRLPEFKYRLAKTQSREGTENQSEHVPSRTENNFPPVDSNCDRQSSPFKAPLPKSQQDQASIPAQSTVTLTCSEKPNESLTESEKLPSAQIVPKPPGTSNCFISLHSAEYRVPDAAETGTTSVDGELSTQAAFELAQKSFQDDLATPHRSSQSPPRTRKSAKSSVRRITPFTNVNNNRSTFDIKIGLKNTPGTNHNMNTQTMIEAFTPFSDAGIGEAGKETAGRSGVHIVNAQAPNDTDRAASPHSQPRSKPPPHSPSFQAEDSLPPLPLTLSGTTPATNQQDGQGYLFSQDAFDNLGGAVVPMRPSVRLDKAKALHPEASTRNNPLYSSSPDGVGSREMALTSKKAFNFFEVSQVQVPDDSSAVINDDVACICTGSDNLFIGSNDGKVHILSHTFRIVRSFNAHDAGVIGHMRQIEGTSLLVTIAEDLPNEPVLKVWALDKIEKKTGAPRRLSTVSVQNGRRPFPLLSSTQVSTFVCLEDLSQVAVGFANGSVAIIRGDLINDRGARQRIVFESQEPITGLEVQHGHTITTLFIATTNRILTLTIAGRGQGQPARVLEDAGCALGCMALDKETGDILIAREDAIHTYGLRGRGPSFAYDSPKHSLNLFKGYVALITRYHEKNLQQKLEILYQRNLYILAINLAQKAGIDTLQQNVIFRKYGDFLYQKGDYDTAMQQYLRAIDNTEPSQVIRKFLDTRRIHNLIEYLEELHDHDRATADHTTLLLNCYAKLKDTSKLDSFIKAPGELKFDLETAIAMCRQGGYFEQAAYLATKHGENDMVVSILVEDSQKYAEALEFISRLEPDVAYPNLMKYARVLLGHCPQDTTQLFITFYTGKYRPKQDIEPPSESQAPQQSAVRNLAAFIPLPYVGASSVTTSQPSEPQLSPESDNTDAIPIYDIPKPRSAFSAFVDHPTEFIVFLESLISEKSWSEQDRIDLYTTLFEMYLDNAKKAKDPSVKTDWETKAKNLIQGKDIPISTSNVLLLSDLSNFEEGTTLVKEQAGLRSDIFRSYTAAKDTQGVIKALRKYGPQEPQLYVDALAYFASSPKILAEVGDELNVVLKKIDEEGLMAPLQVIQALSTNAVVTMGMIKKYLSQNIERERKEISTNRRLISSYTSETETKRKELEQLNSQPAVFQARRCQSCGGGLELPTVHFLCKHSFHQRCLNKTGEDAECPICAPQNATIKAIRRRQVESADQHDLFTEELKRSKDRFGTRVIQDSDDEDGDILSDVASSCDPLQDSSFAPKGPGTAIKRVHENQPTIQEQAQAQFSASGLPQVDFDRFLRSESSIMEGDYEDERWVSTANSNPGNVMPFGNFHAEQMQLQDNSFRYTVNAPHNALGSLPPTSNADYDDTVVADDINHPSKRRKVSNTNTQDTLLKEHDEAGSSYDFFASPDPNGPRQTATSLPPVAAVEDNSGMQHDVETKPLPMGTPPPTIPFSEDPLPEEQEGIVVGATTAIHEVQEPVIQQPPSETDTEILSTKKKRGRPKKQDTSETAYSEVKVVLENAAEVTEQQPTKKKPGRPKKQDNDATVEQPPAADPSRDQGSTNETNSATATTVKASKKKVKRSRTTSDIPNNKSSELKADQDVVWIETNPTDFITIDEKTNTTGQAPATEEIKVSKKRGRKKKEVIEEPAATSAETQTALQDISNIQQQDPQQGKQKDIEVEIDNIKQHVPDAMDNSNATNIPETLVVGGVQTPTPQEKNNAMKQAPISSAGKVPFRVGLSRRARIAPLLKVVRK</sequence>
<dbReference type="HOGENOM" id="CLU_001602_0_0_1"/>
<evidence type="ECO:0000256" key="7">
    <source>
        <dbReference type="ARBA" id="ARBA00023136"/>
    </source>
</evidence>
<feature type="compositionally biased region" description="Low complexity" evidence="11">
    <location>
        <begin position="1873"/>
        <end position="1886"/>
    </location>
</feature>
<comment type="subcellular location">
    <subcellularLocation>
        <location evidence="8">Endomembrane system</location>
        <topology evidence="8">Peripheral membrane protein</topology>
        <orientation evidence="8">Cytoplasmic side</orientation>
    </subcellularLocation>
</comment>
<dbReference type="GO" id="GO:0030674">
    <property type="term" value="F:protein-macromolecule adaptor activity"/>
    <property type="evidence" value="ECO:0007669"/>
    <property type="project" value="TreeGrafter"/>
</dbReference>
<evidence type="ECO:0000256" key="4">
    <source>
        <dbReference type="ARBA" id="ARBA00022771"/>
    </source>
</evidence>
<feature type="region of interest" description="Disordered" evidence="11">
    <location>
        <begin position="1750"/>
        <end position="1770"/>
    </location>
</feature>
<dbReference type="Pfam" id="PF23356">
    <property type="entry name" value="TPR_PEP5_VPS11"/>
    <property type="match status" value="2"/>
</dbReference>
<dbReference type="FunFam" id="1.25.40.10:FF:000440">
    <property type="entry name" value="E3 ubiquitin-protein ligase PEP5"/>
    <property type="match status" value="1"/>
</dbReference>
<organism evidence="13">
    <name type="scientific">Talaromyces marneffei PM1</name>
    <dbReference type="NCBI Taxonomy" id="1077442"/>
    <lineage>
        <taxon>Eukaryota</taxon>
        <taxon>Fungi</taxon>
        <taxon>Dikarya</taxon>
        <taxon>Ascomycota</taxon>
        <taxon>Pezizomycotina</taxon>
        <taxon>Eurotiomycetes</taxon>
        <taxon>Eurotiomycetidae</taxon>
        <taxon>Eurotiales</taxon>
        <taxon>Trichocomaceae</taxon>
        <taxon>Talaromyces</taxon>
        <taxon>Talaromyces sect. Talaromyces</taxon>
    </lineage>
</organism>
<dbReference type="CDD" id="cd16688">
    <property type="entry name" value="RING-H2_Vps11"/>
    <property type="match status" value="1"/>
</dbReference>
<dbReference type="GO" id="GO:0003677">
    <property type="term" value="F:DNA binding"/>
    <property type="evidence" value="ECO:0007669"/>
    <property type="project" value="InterPro"/>
</dbReference>
<dbReference type="InterPro" id="IPR017956">
    <property type="entry name" value="AT_hook_DNA-bd_motif"/>
</dbReference>
<dbReference type="SUPFAM" id="SSF48371">
    <property type="entry name" value="ARM repeat"/>
    <property type="match status" value="1"/>
</dbReference>
<feature type="compositionally biased region" description="Basic residues" evidence="11">
    <location>
        <begin position="1887"/>
        <end position="1896"/>
    </location>
</feature>
<dbReference type="InterPro" id="IPR013083">
    <property type="entry name" value="Znf_RING/FYVE/PHD"/>
</dbReference>
<evidence type="ECO:0000256" key="8">
    <source>
        <dbReference type="ARBA" id="ARBA00029433"/>
    </source>
</evidence>